<dbReference type="GeneID" id="3238909"/>
<feature type="compositionally biased region" description="Polar residues" evidence="1">
    <location>
        <begin position="720"/>
        <end position="748"/>
    </location>
</feature>
<accession>Q5ZP45</accession>
<feature type="compositionally biased region" description="Polar residues" evidence="1">
    <location>
        <begin position="421"/>
        <end position="461"/>
    </location>
</feature>
<feature type="compositionally biased region" description="Polar residues" evidence="1">
    <location>
        <begin position="907"/>
        <end position="937"/>
    </location>
</feature>
<feature type="compositionally biased region" description="Low complexity" evidence="1">
    <location>
        <begin position="507"/>
        <end position="517"/>
    </location>
</feature>
<feature type="compositionally biased region" description="Basic and acidic residues" evidence="1">
    <location>
        <begin position="1035"/>
        <end position="1045"/>
    </location>
</feature>
<protein>
    <recommendedName>
        <fullName evidence="2">BEN domain-containing protein</fullName>
    </recommendedName>
</protein>
<dbReference type="Pfam" id="PF10523">
    <property type="entry name" value="BEN"/>
    <property type="match status" value="1"/>
</dbReference>
<feature type="region of interest" description="Disordered" evidence="1">
    <location>
        <begin position="820"/>
        <end position="853"/>
    </location>
</feature>
<proteinExistence type="predicted"/>
<feature type="domain" description="BEN" evidence="2">
    <location>
        <begin position="1083"/>
        <end position="1187"/>
    </location>
</feature>
<feature type="compositionally biased region" description="Polar residues" evidence="1">
    <location>
        <begin position="994"/>
        <end position="1008"/>
    </location>
</feature>
<dbReference type="InterPro" id="IPR018379">
    <property type="entry name" value="BEN_domain"/>
</dbReference>
<organism evidence="3 4">
    <name type="scientific">Bracoviriform congregatae</name>
    <dbReference type="NCBI Taxonomy" id="39640"/>
    <lineage>
        <taxon>Viruses</taxon>
        <taxon>Viruses incertae sedis</taxon>
        <taxon>Polydnaviriformidae</taxon>
        <taxon>Bracoviriform</taxon>
    </lineage>
</organism>
<feature type="region of interest" description="Disordered" evidence="1">
    <location>
        <begin position="84"/>
        <end position="116"/>
    </location>
</feature>
<feature type="compositionally biased region" description="Polar residues" evidence="1">
    <location>
        <begin position="362"/>
        <end position="383"/>
    </location>
</feature>
<evidence type="ECO:0000313" key="3">
    <source>
        <dbReference type="EMBL" id="CAG17412.1"/>
    </source>
</evidence>
<dbReference type="EMBL" id="AJ632309">
    <property type="protein sequence ID" value="CAG17412.1"/>
    <property type="molecule type" value="Genomic_DNA"/>
</dbReference>
<reference evidence="3 4" key="1">
    <citation type="journal article" date="2004" name="Science">
        <title>Genome sequence of a polydnavirus: insights into symbiotic virus evolution.</title>
        <authorList>
            <person name="Espagne E."/>
            <person name="Dupuy C."/>
            <person name="Huguet E."/>
            <person name="Cattolico L."/>
            <person name="Provost B."/>
            <person name="Martins N."/>
            <person name="Poirie M."/>
            <person name="Periquet G."/>
            <person name="Drezen J.M."/>
        </authorList>
    </citation>
    <scope>NUCLEOTIDE SEQUENCE [LARGE SCALE GENOMIC DNA]</scope>
</reference>
<feature type="region of interest" description="Disordered" evidence="1">
    <location>
        <begin position="720"/>
        <end position="768"/>
    </location>
</feature>
<dbReference type="PROSITE" id="PS51457">
    <property type="entry name" value="BEN"/>
    <property type="match status" value="1"/>
</dbReference>
<dbReference type="GO" id="GO:0003677">
    <property type="term" value="F:DNA binding"/>
    <property type="evidence" value="ECO:0007669"/>
    <property type="project" value="InterPro"/>
</dbReference>
<feature type="compositionally biased region" description="Polar residues" evidence="1">
    <location>
        <begin position="643"/>
        <end position="671"/>
    </location>
</feature>
<dbReference type="KEGG" id="vg:3238909"/>
<feature type="region of interest" description="Disordered" evidence="1">
    <location>
        <begin position="994"/>
        <end position="1047"/>
    </location>
</feature>
<gene>
    <name evidence="3" type="ORF">CcBV_6.3</name>
</gene>
<feature type="region of interest" description="Disordered" evidence="1">
    <location>
        <begin position="906"/>
        <end position="937"/>
    </location>
</feature>
<feature type="compositionally biased region" description="Polar residues" evidence="1">
    <location>
        <begin position="825"/>
        <end position="850"/>
    </location>
</feature>
<sequence length="1196" mass="134447">MQSAMQQGSGNLQPTIPTSGFFNQIPSMPYGSVGYPPMPNGYPYSLYPTYYTPYGINNQPWPLQIGANNQQGNMQEGSFNRQTNIQRGSSNQQGSKQKGNNIDQQNPQDGIGNQQANMQEGYNNQQVNDQQGFDIVRYLNQLNALYGHLNQQCVTPNGYLVLQAITSSAYPSQHYVAMSGNPAQRFITLQGYPTQTNWFFPVDAISQVHCPTIGPRHSTTGINSIEELARVSVSEARDFNHRKCFGSFHMTRKSDKPAFYVVQFLDLPYEGIDDYVCVPHTWVMVHKVHDMKAVVTYPTGEDPSLTRDRVKRKEKCDHEWKFFMAAVKYHSNSYQNAEAWTASRNDHRLLVERETRKMPDTQPESAPNLNSRNSTQGNSSKFNDNPRKPLPRTLITRPSLPELNEQLDGKRFKLKKAAKPSSDSVTDANTESIREQSTNIQDNRSTKLTQTQETAAASKINSRTEQRTQTQRTEQNKEALSLPVIDVDGPPEVMEIDDRHHSPGIKTSNQNNSTSHSHLSDTAAVPMSATKPLTSTERNTQPYQYNNQQHILDNRNSLSIFETQLENIRSLANAHNDHELRSHEVSSNTPTTSHKVMNSLKIPAQLCDNVYGTTDFVQARNAIDKKICRRKMNRNLEIVAQNSSNLMGQPGSLSARSVEEQSSVVAQTRSQDGPRVREMHPGNSTDQTAPLWQIIINSPEIQHTPKRNAESTSNTLLASQNLPSSSYIPSTGQILTKPSNPLYQTSKFPQQRPSQSNQQDSQRQPQIPDIRTSVSNELQKETQMPTLQEVKKKVQSSVLSNLLKSMQSTLSANHNEYLRSEKQARLSQQSTEHNNRELTSSPKNVVVSTTSDKHQHVIDNTRQTGECVVKPVSPHYAVTSDSDTVTDEGILDHELSTDRAPVERINDSTSTEITPASSSADRPTTAENSTSINSSTDVRSSLEQGILNNFADLFTQISSTLRYTTDMYSTLRSSILDTAQTYKKLLGAVEQFNSTQNSADNKSFSINSKPEVRKSPKRRHTEVTASTSSITQDQHSNDDANEPPKKKYNSWRFVLPPEYDPHDTKWTLKYRTNLPGLIELRPQRGVWVSYGDLKYCQQVSKDCKSLARRLLLAVFNRKALSVCLSITERAQASDNVGSNARPELDDHACTVLLNFVLEHGLQRGWNTDIQPILNTLHSKIQEIRFKYGVVVQCHLL</sequence>
<feature type="compositionally biased region" description="Low complexity" evidence="1">
    <location>
        <begin position="749"/>
        <end position="768"/>
    </location>
</feature>
<feature type="compositionally biased region" description="Polar residues" evidence="1">
    <location>
        <begin position="1023"/>
        <end position="1034"/>
    </location>
</feature>
<feature type="region of interest" description="Disordered" evidence="1">
    <location>
        <begin position="354"/>
        <end position="526"/>
    </location>
</feature>
<dbReference type="RefSeq" id="YP_184790.1">
    <property type="nucleotide sequence ID" value="NC_006638.1"/>
</dbReference>
<evidence type="ECO:0000256" key="1">
    <source>
        <dbReference type="SAM" id="MobiDB-lite"/>
    </source>
</evidence>
<feature type="region of interest" description="Disordered" evidence="1">
    <location>
        <begin position="643"/>
        <end position="690"/>
    </location>
</feature>
<dbReference type="Proteomes" id="UP000203537">
    <property type="component" value="Genome"/>
</dbReference>
<name>Q5ZP45_9VIRU</name>
<evidence type="ECO:0000259" key="2">
    <source>
        <dbReference type="PROSITE" id="PS51457"/>
    </source>
</evidence>
<evidence type="ECO:0000313" key="4">
    <source>
        <dbReference type="Proteomes" id="UP000203537"/>
    </source>
</evidence>